<dbReference type="GeneID" id="39594190"/>
<dbReference type="OrthoDB" id="2561733at2759"/>
<feature type="region of interest" description="Disordered" evidence="1">
    <location>
        <begin position="1"/>
        <end position="36"/>
    </location>
</feature>
<dbReference type="Proteomes" id="UP000279236">
    <property type="component" value="Unassembled WGS sequence"/>
</dbReference>
<dbReference type="AlphaFoldDB" id="A0A427XM85"/>
<comment type="caution">
    <text evidence="2">The sequence shown here is derived from an EMBL/GenBank/DDBJ whole genome shotgun (WGS) entry which is preliminary data.</text>
</comment>
<sequence length="505" mass="53413">MIRRRAVTIATPADLHSSHSSNRCSVPGPAKTRTSGPAWAQVRQHVEDSPPCPLPTPCGALSIAFHATESDVALPPAFYPGQSIPTVLTFLLPRGASLPHALRPQLTLSLVGTLRVRDAAPRVIIDISVSLSEGLALWARDAGAAARRAAVRLPGADTHSVANASPNALPPGTYTLPLSAQVPSTPRLPPTFNGDGFALSYALCVNLTCDEADSGGTGTRGRLVVAHAARPFDLLPTTLPTRAPRMIPHSFWVPTTSAGGETARWVIHPRIPTTAYSPTSVIPIELTITPPQTEDDGAIDGLADDDTAVLVRVSLVREELVEAGTTSSTCTVVSTRIGWERVGPNRQPVTIRPTLPLNVGSTWRYGFTTVLAIDGGPDAHPVNVSSKFHLHIDSVFLPASAPRQLGFGGPGLRPPVGGSDAQSRAWARIERRAPSTSCSLSIPIVVGSVSEPRDAMHAHRWSDLQLDEQGDGGTMIDGEAFSCEDGWLSAPPSYAEAIDVVPYVY</sequence>
<evidence type="ECO:0000313" key="3">
    <source>
        <dbReference type="Proteomes" id="UP000279236"/>
    </source>
</evidence>
<gene>
    <name evidence="2" type="ORF">EHS24_009647</name>
</gene>
<accession>A0A427XM85</accession>
<evidence type="ECO:0000313" key="2">
    <source>
        <dbReference type="EMBL" id="RSH79976.1"/>
    </source>
</evidence>
<dbReference type="EMBL" id="RSCE01000009">
    <property type="protein sequence ID" value="RSH79976.1"/>
    <property type="molecule type" value="Genomic_DNA"/>
</dbReference>
<proteinExistence type="predicted"/>
<protein>
    <recommendedName>
        <fullName evidence="4">Arrestin-like N-terminal domain-containing protein</fullName>
    </recommendedName>
</protein>
<dbReference type="RefSeq" id="XP_028475085.1">
    <property type="nucleotide sequence ID" value="XM_028624917.1"/>
</dbReference>
<reference evidence="2 3" key="1">
    <citation type="submission" date="2018-11" db="EMBL/GenBank/DDBJ databases">
        <title>Genome sequence of Apiotrichum porosum DSM 27194.</title>
        <authorList>
            <person name="Aliyu H."/>
            <person name="Gorte O."/>
            <person name="Ochsenreither K."/>
        </authorList>
    </citation>
    <scope>NUCLEOTIDE SEQUENCE [LARGE SCALE GENOMIC DNA]</scope>
    <source>
        <strain evidence="2 3">DSM 27194</strain>
    </source>
</reference>
<evidence type="ECO:0008006" key="4">
    <source>
        <dbReference type="Google" id="ProtNLM"/>
    </source>
</evidence>
<name>A0A427XM85_9TREE</name>
<keyword evidence="3" id="KW-1185">Reference proteome</keyword>
<organism evidence="2 3">
    <name type="scientific">Apiotrichum porosum</name>
    <dbReference type="NCBI Taxonomy" id="105984"/>
    <lineage>
        <taxon>Eukaryota</taxon>
        <taxon>Fungi</taxon>
        <taxon>Dikarya</taxon>
        <taxon>Basidiomycota</taxon>
        <taxon>Agaricomycotina</taxon>
        <taxon>Tremellomycetes</taxon>
        <taxon>Trichosporonales</taxon>
        <taxon>Trichosporonaceae</taxon>
        <taxon>Apiotrichum</taxon>
    </lineage>
</organism>
<evidence type="ECO:0000256" key="1">
    <source>
        <dbReference type="SAM" id="MobiDB-lite"/>
    </source>
</evidence>